<organism evidence="1 2">
    <name type="scientific">Rotaria magnacalcarata</name>
    <dbReference type="NCBI Taxonomy" id="392030"/>
    <lineage>
        <taxon>Eukaryota</taxon>
        <taxon>Metazoa</taxon>
        <taxon>Spiralia</taxon>
        <taxon>Gnathifera</taxon>
        <taxon>Rotifera</taxon>
        <taxon>Eurotatoria</taxon>
        <taxon>Bdelloidea</taxon>
        <taxon>Philodinida</taxon>
        <taxon>Philodinidae</taxon>
        <taxon>Rotaria</taxon>
    </lineage>
</organism>
<proteinExistence type="predicted"/>
<gene>
    <name evidence="1" type="ORF">SMN809_LOCUS25503</name>
</gene>
<feature type="non-terminal residue" evidence="1">
    <location>
        <position position="23"/>
    </location>
</feature>
<evidence type="ECO:0000313" key="1">
    <source>
        <dbReference type="EMBL" id="CAF4286611.1"/>
    </source>
</evidence>
<evidence type="ECO:0000313" key="2">
    <source>
        <dbReference type="Proteomes" id="UP000676336"/>
    </source>
</evidence>
<dbReference type="EMBL" id="CAJOBI010033683">
    <property type="protein sequence ID" value="CAF4286611.1"/>
    <property type="molecule type" value="Genomic_DNA"/>
</dbReference>
<dbReference type="AlphaFoldDB" id="A0A8S2TFE8"/>
<dbReference type="Proteomes" id="UP000676336">
    <property type="component" value="Unassembled WGS sequence"/>
</dbReference>
<comment type="caution">
    <text evidence="1">The sequence shown here is derived from an EMBL/GenBank/DDBJ whole genome shotgun (WGS) entry which is preliminary data.</text>
</comment>
<protein>
    <submittedName>
        <fullName evidence="1">Uncharacterized protein</fullName>
    </submittedName>
</protein>
<accession>A0A8S2TFE8</accession>
<name>A0A8S2TFE8_9BILA</name>
<sequence>MATSGAVTWAQPMQVLRRTLVPS</sequence>
<reference evidence="1" key="1">
    <citation type="submission" date="2021-02" db="EMBL/GenBank/DDBJ databases">
        <authorList>
            <person name="Nowell W R."/>
        </authorList>
    </citation>
    <scope>NUCLEOTIDE SEQUENCE</scope>
</reference>